<dbReference type="PANTHER" id="PTHR13691">
    <property type="entry name" value="RIBOSOMAL PROTEIN L2"/>
    <property type="match status" value="1"/>
</dbReference>
<dbReference type="InterPro" id="IPR022666">
    <property type="entry name" value="Ribosomal_uL2_RNA-bd_dom"/>
</dbReference>
<dbReference type="PANTHER" id="PTHR13691:SF73">
    <property type="entry name" value="LARGE RIBOSOMAL SUBUNIT PROTEIN UL2M"/>
    <property type="match status" value="1"/>
</dbReference>
<evidence type="ECO:0000256" key="3">
    <source>
        <dbReference type="ARBA" id="ARBA00023274"/>
    </source>
</evidence>
<feature type="region of interest" description="Disordered" evidence="4">
    <location>
        <begin position="257"/>
        <end position="294"/>
    </location>
</feature>
<keyword evidence="2 7" id="KW-0689">Ribosomal protein</keyword>
<dbReference type="FunFam" id="2.30.30.30:FF:000048">
    <property type="entry name" value="Mitochondrial ribosomal protein L2"/>
    <property type="match status" value="1"/>
</dbReference>
<evidence type="ECO:0000256" key="2">
    <source>
        <dbReference type="ARBA" id="ARBA00022980"/>
    </source>
</evidence>
<dbReference type="EMBL" id="WJQU01000004">
    <property type="protein sequence ID" value="KAJ6635516.1"/>
    <property type="molecule type" value="Genomic_DNA"/>
</dbReference>
<dbReference type="InterPro" id="IPR014722">
    <property type="entry name" value="Rib_uL2_dom2"/>
</dbReference>
<dbReference type="SMART" id="SM01383">
    <property type="entry name" value="Ribosomal_L2"/>
    <property type="match status" value="1"/>
</dbReference>
<dbReference type="OrthoDB" id="268576at2759"/>
<dbReference type="GO" id="GO:0032543">
    <property type="term" value="P:mitochondrial translation"/>
    <property type="evidence" value="ECO:0007669"/>
    <property type="project" value="TreeGrafter"/>
</dbReference>
<evidence type="ECO:0000259" key="5">
    <source>
        <dbReference type="SMART" id="SM01382"/>
    </source>
</evidence>
<dbReference type="Proteomes" id="UP001151699">
    <property type="component" value="Chromosome C"/>
</dbReference>
<dbReference type="GO" id="GO:0005762">
    <property type="term" value="C:mitochondrial large ribosomal subunit"/>
    <property type="evidence" value="ECO:0007669"/>
    <property type="project" value="TreeGrafter"/>
</dbReference>
<dbReference type="GO" id="GO:0003735">
    <property type="term" value="F:structural constituent of ribosome"/>
    <property type="evidence" value="ECO:0007669"/>
    <property type="project" value="InterPro"/>
</dbReference>
<feature type="domain" description="Large ribosomal subunit protein uL2 RNA-binding" evidence="6">
    <location>
        <begin position="68"/>
        <end position="148"/>
    </location>
</feature>
<protein>
    <submittedName>
        <fullName evidence="7">39S ribosomal protein L2, mitochondrial</fullName>
    </submittedName>
</protein>
<feature type="domain" description="Large ribosomal subunit protein uL2 C-terminal" evidence="5">
    <location>
        <begin position="159"/>
        <end position="281"/>
    </location>
</feature>
<evidence type="ECO:0000256" key="4">
    <source>
        <dbReference type="SAM" id="MobiDB-lite"/>
    </source>
</evidence>
<dbReference type="SUPFAM" id="SSF50104">
    <property type="entry name" value="Translation proteins SH3-like domain"/>
    <property type="match status" value="1"/>
</dbReference>
<evidence type="ECO:0000313" key="8">
    <source>
        <dbReference type="Proteomes" id="UP001151699"/>
    </source>
</evidence>
<dbReference type="Gene3D" id="2.40.50.140">
    <property type="entry name" value="Nucleic acid-binding proteins"/>
    <property type="match status" value="1"/>
</dbReference>
<organism evidence="7 8">
    <name type="scientific">Pseudolycoriella hygida</name>
    <dbReference type="NCBI Taxonomy" id="35572"/>
    <lineage>
        <taxon>Eukaryota</taxon>
        <taxon>Metazoa</taxon>
        <taxon>Ecdysozoa</taxon>
        <taxon>Arthropoda</taxon>
        <taxon>Hexapoda</taxon>
        <taxon>Insecta</taxon>
        <taxon>Pterygota</taxon>
        <taxon>Neoptera</taxon>
        <taxon>Endopterygota</taxon>
        <taxon>Diptera</taxon>
        <taxon>Nematocera</taxon>
        <taxon>Sciaroidea</taxon>
        <taxon>Sciaridae</taxon>
        <taxon>Pseudolycoriella</taxon>
    </lineage>
</organism>
<dbReference type="InterPro" id="IPR022669">
    <property type="entry name" value="Ribosomal_uL2_C"/>
</dbReference>
<dbReference type="InterPro" id="IPR008991">
    <property type="entry name" value="Translation_prot_SH3-like_sf"/>
</dbReference>
<keyword evidence="8" id="KW-1185">Reference proteome</keyword>
<name>A0A9Q0RWY7_9DIPT</name>
<evidence type="ECO:0000313" key="7">
    <source>
        <dbReference type="EMBL" id="KAJ6635516.1"/>
    </source>
</evidence>
<keyword evidence="3" id="KW-0687">Ribonucleoprotein</keyword>
<dbReference type="SUPFAM" id="SSF50249">
    <property type="entry name" value="Nucleic acid-binding proteins"/>
    <property type="match status" value="1"/>
</dbReference>
<dbReference type="Gene3D" id="2.30.30.30">
    <property type="match status" value="1"/>
</dbReference>
<sequence length="302" mass="33381">MASLVKLFQNCKISGLLTNSAKCIVVPERTIYKFIKKPSPGTGHAYRRIVHYPKEYTVKPLDVTNLAGRDPVTGRVVAKGIGGGIKHKFHWVVFTRDGPKEGPPQIERVIDVIFDGCRTAKVALVAVGDQLKYIIASENMKPGDIIKTSRFIPRIPVRANEGDAYPLGALPVNTKIHCLEKNPGHPYHMITAAGTYGTITRKFGEHVVVQIPSKIEIAFHQTCMATVGRVSNIEHGRTPVGSATRKRELGYRPRSGLWQRKTGKHGRKIRKPPPMRIAKPPGAPEPKAIRLTEPTLALKSNY</sequence>
<dbReference type="Pfam" id="PF03947">
    <property type="entry name" value="Ribosomal_L2_C"/>
    <property type="match status" value="1"/>
</dbReference>
<dbReference type="SMART" id="SM01382">
    <property type="entry name" value="Ribosomal_L2_C"/>
    <property type="match status" value="1"/>
</dbReference>
<comment type="similarity">
    <text evidence="1">Belongs to the universal ribosomal protein uL2 family.</text>
</comment>
<dbReference type="GO" id="GO:0003723">
    <property type="term" value="F:RNA binding"/>
    <property type="evidence" value="ECO:0007669"/>
    <property type="project" value="TreeGrafter"/>
</dbReference>
<evidence type="ECO:0000259" key="6">
    <source>
        <dbReference type="SMART" id="SM01383"/>
    </source>
</evidence>
<comment type="caution">
    <text evidence="7">The sequence shown here is derived from an EMBL/GenBank/DDBJ whole genome shotgun (WGS) entry which is preliminary data.</text>
</comment>
<dbReference type="Pfam" id="PF00181">
    <property type="entry name" value="Ribosomal_L2_N"/>
    <property type="match status" value="1"/>
</dbReference>
<accession>A0A9Q0RWY7</accession>
<gene>
    <name evidence="7" type="primary">Mrpl2</name>
    <name evidence="7" type="ORF">Bhyg_14102</name>
</gene>
<dbReference type="AlphaFoldDB" id="A0A9Q0RWY7"/>
<evidence type="ECO:0000256" key="1">
    <source>
        <dbReference type="ARBA" id="ARBA00005636"/>
    </source>
</evidence>
<dbReference type="InterPro" id="IPR002171">
    <property type="entry name" value="Ribosomal_uL2"/>
</dbReference>
<reference evidence="7" key="1">
    <citation type="submission" date="2022-07" db="EMBL/GenBank/DDBJ databases">
        <authorList>
            <person name="Trinca V."/>
            <person name="Uliana J.V.C."/>
            <person name="Torres T.T."/>
            <person name="Ward R.J."/>
            <person name="Monesi N."/>
        </authorList>
    </citation>
    <scope>NUCLEOTIDE SEQUENCE</scope>
    <source>
        <strain evidence="7">HSMRA1968</strain>
        <tissue evidence="7">Whole embryos</tissue>
    </source>
</reference>
<dbReference type="InterPro" id="IPR012340">
    <property type="entry name" value="NA-bd_OB-fold"/>
</dbReference>
<proteinExistence type="inferred from homology"/>
<feature type="compositionally biased region" description="Basic residues" evidence="4">
    <location>
        <begin position="261"/>
        <end position="273"/>
    </location>
</feature>